<dbReference type="Proteomes" id="UP000738431">
    <property type="component" value="Chromosome"/>
</dbReference>
<dbReference type="InterPro" id="IPR018247">
    <property type="entry name" value="EF_Hand_1_Ca_BS"/>
</dbReference>
<reference evidence="2 3" key="2">
    <citation type="submission" date="2023-12" db="EMBL/GenBank/DDBJ databases">
        <title>Description of an unclassified Opitutus bacterium of Verrucomicrobiota.</title>
        <authorList>
            <person name="Zhang D.-F."/>
        </authorList>
    </citation>
    <scope>NUCLEOTIDE SEQUENCE [LARGE SCALE GENOMIC DNA]</scope>
    <source>
        <strain evidence="2 3">WL0086</strain>
    </source>
</reference>
<dbReference type="Gene3D" id="2.60.120.260">
    <property type="entry name" value="Galactose-binding domain-like"/>
    <property type="match status" value="1"/>
</dbReference>
<keyword evidence="3" id="KW-1185">Reference proteome</keyword>
<accession>A0ABZ1CB35</accession>
<sequence>MRSSSRFLSQMVPAALVAGVFGSQAFAADTLEDFSALLGDSTYFAGSWESAASVSGSTTPQASLTQGEGVFNVDAGGATNDAGSFLERHFTTPIDLGEAQTLSVKAHVLSGNEATAIEVRLFDTAGASAYAMFEAAAFAGDAPATVSAMLVASSQFDASQVEVLRLSGGLLDGDAAFAVSFDEITFGGSGAFHSGDYNQDGALDLTELLRIIELYNTRNGTVRTGAYAVASASVDGFSSDASRLAESGVALARYHSGDYDRDGYLSLTELLRVIELYNYREGTVRTGEYAPSPDSVDGFATGPRS</sequence>
<dbReference type="PROSITE" id="PS00018">
    <property type="entry name" value="EF_HAND_1"/>
    <property type="match status" value="2"/>
</dbReference>
<protein>
    <recommendedName>
        <fullName evidence="4">EF-hand domain-containing protein</fullName>
    </recommendedName>
</protein>
<keyword evidence="1" id="KW-0732">Signal</keyword>
<dbReference type="EMBL" id="CP139781">
    <property type="protein sequence ID" value="WRQ88713.1"/>
    <property type="molecule type" value="Genomic_DNA"/>
</dbReference>
<gene>
    <name evidence="2" type="ORF">K1X11_004805</name>
</gene>
<name>A0ABZ1CB35_9BACT</name>
<evidence type="ECO:0000313" key="2">
    <source>
        <dbReference type="EMBL" id="WRQ88713.1"/>
    </source>
</evidence>
<proteinExistence type="predicted"/>
<reference evidence="2 3" key="1">
    <citation type="submission" date="2021-08" db="EMBL/GenBank/DDBJ databases">
        <authorList>
            <person name="Zhang D."/>
            <person name="Zhang A."/>
            <person name="Wang L."/>
        </authorList>
    </citation>
    <scope>NUCLEOTIDE SEQUENCE [LARGE SCALE GENOMIC DNA]</scope>
    <source>
        <strain evidence="2 3">WL0086</strain>
    </source>
</reference>
<feature type="signal peptide" evidence="1">
    <location>
        <begin position="1"/>
        <end position="27"/>
    </location>
</feature>
<evidence type="ECO:0008006" key="4">
    <source>
        <dbReference type="Google" id="ProtNLM"/>
    </source>
</evidence>
<dbReference type="RefSeq" id="WP_221031813.1">
    <property type="nucleotide sequence ID" value="NZ_CP139781.1"/>
</dbReference>
<organism evidence="2 3">
    <name type="scientific">Actomonas aquatica</name>
    <dbReference type="NCBI Taxonomy" id="2866162"/>
    <lineage>
        <taxon>Bacteria</taxon>
        <taxon>Pseudomonadati</taxon>
        <taxon>Verrucomicrobiota</taxon>
        <taxon>Opitutia</taxon>
        <taxon>Opitutales</taxon>
        <taxon>Opitutaceae</taxon>
        <taxon>Actomonas</taxon>
    </lineage>
</organism>
<feature type="chain" id="PRO_5045073307" description="EF-hand domain-containing protein" evidence="1">
    <location>
        <begin position="28"/>
        <end position="305"/>
    </location>
</feature>
<evidence type="ECO:0000313" key="3">
    <source>
        <dbReference type="Proteomes" id="UP000738431"/>
    </source>
</evidence>
<evidence type="ECO:0000256" key="1">
    <source>
        <dbReference type="SAM" id="SignalP"/>
    </source>
</evidence>